<feature type="domain" description="IFT140 first beta-propeller" evidence="1">
    <location>
        <begin position="134"/>
        <end position="219"/>
    </location>
</feature>
<comment type="caution">
    <text evidence="2">The sequence shown here is derived from an EMBL/GenBank/DDBJ whole genome shotgun (WGS) entry which is preliminary data.</text>
</comment>
<dbReference type="EMBL" id="JAEFCI010012267">
    <property type="protein sequence ID" value="KAG5456112.1"/>
    <property type="molecule type" value="Genomic_DNA"/>
</dbReference>
<dbReference type="OrthoDB" id="10258787at2759"/>
<sequence>NVWKVDQRGRPAGLCRYRLIGAVAHCLFCPAQHGSVAAVAAAAAGTHATTQNRQAAADQPKRTRASGVICSAFAPAPSPSFFLTTAAGKVYHADTSGHCTEHFTCTSAAASAPLAATPAAAAAAAAASSLLPLPIVSVLYFAQRDSLIVLSEDLTLTQVPLEEGGSRFGAVTQVKLSAGAEKRNMHVLWVGAGLLGLCTGGPIVRVWDLIRDENESLVVPGKRRAHHRWRGGWRGGVFD</sequence>
<gene>
    <name evidence="2" type="ORF">BJ554DRAFT_4242</name>
</gene>
<protein>
    <recommendedName>
        <fullName evidence="1">IFT140 first beta-propeller domain-containing protein</fullName>
    </recommendedName>
</protein>
<organism evidence="2 3">
    <name type="scientific">Olpidium bornovanus</name>
    <dbReference type="NCBI Taxonomy" id="278681"/>
    <lineage>
        <taxon>Eukaryota</taxon>
        <taxon>Fungi</taxon>
        <taxon>Fungi incertae sedis</taxon>
        <taxon>Olpidiomycota</taxon>
        <taxon>Olpidiomycotina</taxon>
        <taxon>Olpidiomycetes</taxon>
        <taxon>Olpidiales</taxon>
        <taxon>Olpidiaceae</taxon>
        <taxon>Olpidium</taxon>
    </lineage>
</organism>
<evidence type="ECO:0000313" key="3">
    <source>
        <dbReference type="Proteomes" id="UP000673691"/>
    </source>
</evidence>
<dbReference type="InterPro" id="IPR056154">
    <property type="entry name" value="Beta-prop_IFT140_1st"/>
</dbReference>
<evidence type="ECO:0000259" key="1">
    <source>
        <dbReference type="Pfam" id="PF23383"/>
    </source>
</evidence>
<keyword evidence="3" id="KW-1185">Reference proteome</keyword>
<feature type="non-terminal residue" evidence="2">
    <location>
        <position position="1"/>
    </location>
</feature>
<proteinExistence type="predicted"/>
<name>A0A8H8DFM8_9FUNG</name>
<dbReference type="Pfam" id="PF23383">
    <property type="entry name" value="Beta-prop_IFT140_1st"/>
    <property type="match status" value="1"/>
</dbReference>
<accession>A0A8H8DFM8</accession>
<evidence type="ECO:0000313" key="2">
    <source>
        <dbReference type="EMBL" id="KAG5456112.1"/>
    </source>
</evidence>
<reference evidence="2 3" key="1">
    <citation type="journal article" name="Sci. Rep.">
        <title>Genome-scale phylogenetic analyses confirm Olpidium as the closest living zoosporic fungus to the non-flagellated, terrestrial fungi.</title>
        <authorList>
            <person name="Chang Y."/>
            <person name="Rochon D."/>
            <person name="Sekimoto S."/>
            <person name="Wang Y."/>
            <person name="Chovatia M."/>
            <person name="Sandor L."/>
            <person name="Salamov A."/>
            <person name="Grigoriev I.V."/>
            <person name="Stajich J.E."/>
            <person name="Spatafora J.W."/>
        </authorList>
    </citation>
    <scope>NUCLEOTIDE SEQUENCE [LARGE SCALE GENOMIC DNA]</scope>
    <source>
        <strain evidence="2">S191</strain>
    </source>
</reference>
<dbReference type="AlphaFoldDB" id="A0A8H8DFM8"/>
<dbReference type="Proteomes" id="UP000673691">
    <property type="component" value="Unassembled WGS sequence"/>
</dbReference>